<reference evidence="2" key="1">
    <citation type="submission" date="2019-08" db="EMBL/GenBank/DDBJ databases">
        <authorList>
            <person name="Kucharzyk K."/>
            <person name="Murdoch R.W."/>
            <person name="Higgins S."/>
            <person name="Loffler F."/>
        </authorList>
    </citation>
    <scope>NUCLEOTIDE SEQUENCE</scope>
</reference>
<evidence type="ECO:0000259" key="1">
    <source>
        <dbReference type="Pfam" id="PF13470"/>
    </source>
</evidence>
<gene>
    <name evidence="2" type="ORF">SDC9_78102</name>
</gene>
<dbReference type="Pfam" id="PF13470">
    <property type="entry name" value="PIN_3"/>
    <property type="match status" value="1"/>
</dbReference>
<name>A0A644YTA0_9ZZZZ</name>
<proteinExistence type="predicted"/>
<accession>A0A644YTA0</accession>
<protein>
    <recommendedName>
        <fullName evidence="1">PIN domain-containing protein</fullName>
    </recommendedName>
</protein>
<dbReference type="InterPro" id="IPR002716">
    <property type="entry name" value="PIN_dom"/>
</dbReference>
<dbReference type="AlphaFoldDB" id="A0A644YTA0"/>
<dbReference type="InterPro" id="IPR002850">
    <property type="entry name" value="PIN_toxin-like"/>
</dbReference>
<dbReference type="InterPro" id="IPR029060">
    <property type="entry name" value="PIN-like_dom_sf"/>
</dbReference>
<dbReference type="EMBL" id="VSSQ01006104">
    <property type="protein sequence ID" value="MPM31547.1"/>
    <property type="molecule type" value="Genomic_DNA"/>
</dbReference>
<feature type="domain" description="PIN" evidence="1">
    <location>
        <begin position="7"/>
        <end position="67"/>
    </location>
</feature>
<comment type="caution">
    <text evidence="2">The sequence shown here is derived from an EMBL/GenBank/DDBJ whole genome shotgun (WGS) entry which is preliminary data.</text>
</comment>
<organism evidence="2">
    <name type="scientific">bioreactor metagenome</name>
    <dbReference type="NCBI Taxonomy" id="1076179"/>
    <lineage>
        <taxon>unclassified sequences</taxon>
        <taxon>metagenomes</taxon>
        <taxon>ecological metagenomes</taxon>
    </lineage>
</organism>
<sequence length="68" mass="7796">MKNKTVKVIFDTNVWISFLIGKRLSKIKRHISDGSILIVTTEQLLSEIKIVTSREKLKSISQKKALKN</sequence>
<evidence type="ECO:0000313" key="2">
    <source>
        <dbReference type="EMBL" id="MPM31547.1"/>
    </source>
</evidence>
<dbReference type="SUPFAM" id="SSF88723">
    <property type="entry name" value="PIN domain-like"/>
    <property type="match status" value="1"/>
</dbReference>
<dbReference type="NCBIfam" id="TIGR00305">
    <property type="entry name" value="putative toxin-antitoxin system toxin component, PIN family"/>
    <property type="match status" value="1"/>
</dbReference>